<protein>
    <submittedName>
        <fullName evidence="1">Uncharacterized protein</fullName>
    </submittedName>
</protein>
<keyword evidence="2" id="KW-1185">Reference proteome</keyword>
<proteinExistence type="predicted"/>
<name>A0A4P9WDE9_9FUNG</name>
<evidence type="ECO:0000313" key="2">
    <source>
        <dbReference type="Proteomes" id="UP000269721"/>
    </source>
</evidence>
<gene>
    <name evidence="1" type="ORF">BDK51DRAFT_51578</name>
</gene>
<reference evidence="2" key="1">
    <citation type="journal article" date="2018" name="Nat. Microbiol.">
        <title>Leveraging single-cell genomics to expand the fungal tree of life.</title>
        <authorList>
            <person name="Ahrendt S.R."/>
            <person name="Quandt C.A."/>
            <person name="Ciobanu D."/>
            <person name="Clum A."/>
            <person name="Salamov A."/>
            <person name="Andreopoulos B."/>
            <person name="Cheng J.F."/>
            <person name="Woyke T."/>
            <person name="Pelin A."/>
            <person name="Henrissat B."/>
            <person name="Reynolds N.K."/>
            <person name="Benny G.L."/>
            <person name="Smith M.E."/>
            <person name="James T.Y."/>
            <person name="Grigoriev I.V."/>
        </authorList>
    </citation>
    <scope>NUCLEOTIDE SEQUENCE [LARGE SCALE GENOMIC DNA]</scope>
</reference>
<dbReference type="Proteomes" id="UP000269721">
    <property type="component" value="Unassembled WGS sequence"/>
</dbReference>
<dbReference type="EMBL" id="KZ995589">
    <property type="protein sequence ID" value="RKO90372.1"/>
    <property type="molecule type" value="Genomic_DNA"/>
</dbReference>
<accession>A0A4P9WDE9</accession>
<dbReference type="AlphaFoldDB" id="A0A4P9WDE9"/>
<organism evidence="1 2">
    <name type="scientific">Blyttiomyces helicus</name>
    <dbReference type="NCBI Taxonomy" id="388810"/>
    <lineage>
        <taxon>Eukaryota</taxon>
        <taxon>Fungi</taxon>
        <taxon>Fungi incertae sedis</taxon>
        <taxon>Chytridiomycota</taxon>
        <taxon>Chytridiomycota incertae sedis</taxon>
        <taxon>Chytridiomycetes</taxon>
        <taxon>Chytridiomycetes incertae sedis</taxon>
        <taxon>Blyttiomyces</taxon>
    </lineage>
</organism>
<evidence type="ECO:0000313" key="1">
    <source>
        <dbReference type="EMBL" id="RKO90372.1"/>
    </source>
</evidence>
<sequence>MIAASIFRCFSQPARSSLFLRHFLDVQYCIFAPVVSGLGVLSPAGHADAGGDSVRMLRVIGVELAEEVVAAKACGVVVSEAASPLPTKITCGEMEKGRIGTERATYSAFGADAGGDSVRMLGVLRAELAEEVFIAKGCGVVVAKAGLALANKDHLHDEEKDAKGVGVSSVVRLAEEARLAQNVDAGATLLTLADDRLQGRNTG</sequence>